<evidence type="ECO:0000259" key="2">
    <source>
        <dbReference type="Pfam" id="PF07883"/>
    </source>
</evidence>
<dbReference type="AlphaFoldDB" id="A0A9D1GK54"/>
<reference evidence="3" key="2">
    <citation type="journal article" date="2021" name="PeerJ">
        <title>Extensive microbial diversity within the chicken gut microbiome revealed by metagenomics and culture.</title>
        <authorList>
            <person name="Gilroy R."/>
            <person name="Ravi A."/>
            <person name="Getino M."/>
            <person name="Pursley I."/>
            <person name="Horton D.L."/>
            <person name="Alikhan N.F."/>
            <person name="Baker D."/>
            <person name="Gharbi K."/>
            <person name="Hall N."/>
            <person name="Watson M."/>
            <person name="Adriaenssens E.M."/>
            <person name="Foster-Nyarko E."/>
            <person name="Jarju S."/>
            <person name="Secka A."/>
            <person name="Antonio M."/>
            <person name="Oren A."/>
            <person name="Chaudhuri R.R."/>
            <person name="La Ragione R."/>
            <person name="Hildebrand F."/>
            <person name="Pallen M.J."/>
        </authorList>
    </citation>
    <scope>NUCLEOTIDE SEQUENCE</scope>
    <source>
        <strain evidence="3">CHK123-3438</strain>
    </source>
</reference>
<dbReference type="InterPro" id="IPR013096">
    <property type="entry name" value="Cupin_2"/>
</dbReference>
<gene>
    <name evidence="3" type="ORF">IAB60_11335</name>
</gene>
<dbReference type="EMBL" id="DVKS01000188">
    <property type="protein sequence ID" value="HIT42665.1"/>
    <property type="molecule type" value="Genomic_DNA"/>
</dbReference>
<dbReference type="PANTHER" id="PTHR35848:SF6">
    <property type="entry name" value="CUPIN TYPE-2 DOMAIN-CONTAINING PROTEIN"/>
    <property type="match status" value="1"/>
</dbReference>
<protein>
    <submittedName>
        <fullName evidence="3">Cupin domain-containing protein</fullName>
    </submittedName>
</protein>
<dbReference type="GO" id="GO:0046872">
    <property type="term" value="F:metal ion binding"/>
    <property type="evidence" value="ECO:0007669"/>
    <property type="project" value="UniProtKB-KW"/>
</dbReference>
<comment type="caution">
    <text evidence="3">The sequence shown here is derived from an EMBL/GenBank/DDBJ whole genome shotgun (WGS) entry which is preliminary data.</text>
</comment>
<dbReference type="InterPro" id="IPR011051">
    <property type="entry name" value="RmlC_Cupin_sf"/>
</dbReference>
<dbReference type="CDD" id="cd02221">
    <property type="entry name" value="cupin_TM1287-like"/>
    <property type="match status" value="1"/>
</dbReference>
<name>A0A9D1GK54_9FIRM</name>
<dbReference type="PANTHER" id="PTHR35848">
    <property type="entry name" value="OXALATE-BINDING PROTEIN"/>
    <property type="match status" value="1"/>
</dbReference>
<dbReference type="Gene3D" id="2.60.120.10">
    <property type="entry name" value="Jelly Rolls"/>
    <property type="match status" value="1"/>
</dbReference>
<accession>A0A9D1GK54</accession>
<organism evidence="3 4">
    <name type="scientific">Candidatus Caccovicinus merdipullorum</name>
    <dbReference type="NCBI Taxonomy" id="2840724"/>
    <lineage>
        <taxon>Bacteria</taxon>
        <taxon>Bacillati</taxon>
        <taxon>Bacillota</taxon>
        <taxon>Clostridia</taxon>
        <taxon>Eubacteriales</taxon>
        <taxon>Candidatus Caccovicinus</taxon>
    </lineage>
</organism>
<evidence type="ECO:0000313" key="4">
    <source>
        <dbReference type="Proteomes" id="UP000886860"/>
    </source>
</evidence>
<sequence length="114" mass="12740">MVRQNKGIRMEGLRGGKGHVVLYHILSQEELMGHGAMYARVVIPPHCSIGWHQHVGNTEPYYIIKGHGTFVDNDKTRTEVGPGDICTIACGQWHSMENNTEEDLEMIALVINEA</sequence>
<feature type="domain" description="Cupin type-2" evidence="2">
    <location>
        <begin position="40"/>
        <end position="109"/>
    </location>
</feature>
<dbReference type="Proteomes" id="UP000886860">
    <property type="component" value="Unassembled WGS sequence"/>
</dbReference>
<dbReference type="InterPro" id="IPR051610">
    <property type="entry name" value="GPI/OXD"/>
</dbReference>
<proteinExistence type="predicted"/>
<reference evidence="3" key="1">
    <citation type="submission" date="2020-10" db="EMBL/GenBank/DDBJ databases">
        <authorList>
            <person name="Gilroy R."/>
        </authorList>
    </citation>
    <scope>NUCLEOTIDE SEQUENCE</scope>
    <source>
        <strain evidence="3">CHK123-3438</strain>
    </source>
</reference>
<evidence type="ECO:0000313" key="3">
    <source>
        <dbReference type="EMBL" id="HIT42665.1"/>
    </source>
</evidence>
<dbReference type="Pfam" id="PF07883">
    <property type="entry name" value="Cupin_2"/>
    <property type="match status" value="1"/>
</dbReference>
<dbReference type="SUPFAM" id="SSF51182">
    <property type="entry name" value="RmlC-like cupins"/>
    <property type="match status" value="1"/>
</dbReference>
<keyword evidence="1" id="KW-0479">Metal-binding</keyword>
<evidence type="ECO:0000256" key="1">
    <source>
        <dbReference type="ARBA" id="ARBA00022723"/>
    </source>
</evidence>
<dbReference type="InterPro" id="IPR014710">
    <property type="entry name" value="RmlC-like_jellyroll"/>
</dbReference>